<dbReference type="Proteomes" id="UP001251528">
    <property type="component" value="Unassembled WGS sequence"/>
</dbReference>
<reference evidence="3" key="1">
    <citation type="submission" date="2023-06" db="EMBL/GenBank/DDBJ databases">
        <title>Conoideocrella luteorostrata (Hypocreales: Clavicipitaceae), a potential biocontrol fungus for elongate hemlock scale in United States Christmas tree production areas.</title>
        <authorList>
            <person name="Barrett H."/>
            <person name="Lovett B."/>
            <person name="Macias A.M."/>
            <person name="Stajich J.E."/>
            <person name="Kasson M.T."/>
        </authorList>
    </citation>
    <scope>NUCLEOTIDE SEQUENCE</scope>
    <source>
        <strain evidence="3">ARSEF 14590</strain>
    </source>
</reference>
<keyword evidence="2" id="KW-0732">Signal</keyword>
<evidence type="ECO:0000256" key="2">
    <source>
        <dbReference type="SAM" id="SignalP"/>
    </source>
</evidence>
<dbReference type="GO" id="GO:0008237">
    <property type="term" value="F:metallopeptidase activity"/>
    <property type="evidence" value="ECO:0007669"/>
    <property type="project" value="InterPro"/>
</dbReference>
<dbReference type="AlphaFoldDB" id="A0AAJ0CMD6"/>
<name>A0AAJ0CMD6_9HYPO</name>
<feature type="signal peptide" evidence="2">
    <location>
        <begin position="1"/>
        <end position="23"/>
    </location>
</feature>
<comment type="caution">
    <text evidence="3">The sequence shown here is derived from an EMBL/GenBank/DDBJ whole genome shotgun (WGS) entry which is preliminary data.</text>
</comment>
<gene>
    <name evidence="3" type="ORF">QQS21_007049</name>
</gene>
<evidence type="ECO:0000313" key="4">
    <source>
        <dbReference type="Proteomes" id="UP001251528"/>
    </source>
</evidence>
<protein>
    <recommendedName>
        <fullName evidence="5">Lysine-specific metallo-endopeptidase domain-containing protein</fullName>
    </recommendedName>
</protein>
<dbReference type="Gene3D" id="3.40.390.10">
    <property type="entry name" value="Collagenase (Catalytic Domain)"/>
    <property type="match status" value="1"/>
</dbReference>
<evidence type="ECO:0000313" key="3">
    <source>
        <dbReference type="EMBL" id="KAK2595262.1"/>
    </source>
</evidence>
<feature type="compositionally biased region" description="Polar residues" evidence="1">
    <location>
        <begin position="363"/>
        <end position="379"/>
    </location>
</feature>
<organism evidence="3 4">
    <name type="scientific">Conoideocrella luteorostrata</name>
    <dbReference type="NCBI Taxonomy" id="1105319"/>
    <lineage>
        <taxon>Eukaryota</taxon>
        <taxon>Fungi</taxon>
        <taxon>Dikarya</taxon>
        <taxon>Ascomycota</taxon>
        <taxon>Pezizomycotina</taxon>
        <taxon>Sordariomycetes</taxon>
        <taxon>Hypocreomycetidae</taxon>
        <taxon>Hypocreales</taxon>
        <taxon>Clavicipitaceae</taxon>
        <taxon>Conoideocrella</taxon>
    </lineage>
</organism>
<evidence type="ECO:0000256" key="1">
    <source>
        <dbReference type="SAM" id="MobiDB-lite"/>
    </source>
</evidence>
<dbReference type="SUPFAM" id="SSF55486">
    <property type="entry name" value="Metalloproteases ('zincins'), catalytic domain"/>
    <property type="match status" value="1"/>
</dbReference>
<proteinExistence type="predicted"/>
<dbReference type="InterPro" id="IPR024079">
    <property type="entry name" value="MetalloPept_cat_dom_sf"/>
</dbReference>
<feature type="chain" id="PRO_5042585025" description="Lysine-specific metallo-endopeptidase domain-containing protein" evidence="2">
    <location>
        <begin position="24"/>
        <end position="406"/>
    </location>
</feature>
<sequence>MSFFPSKLQTVVILLCLGNICFGWYLDESCKSDDPAVSNELLVERWMQGAFNLSKAGLGALQNLEDHNKVRGFRQGPIRKHQEELLDQIFRVAKNGNKIDPEYEIWKQIKQVYNLVGRFKMTQDGGPQNLLAPSTPPVPNANIHRKKARYRGLGDGDLVIYCDHSRFIEGENCHGDKDPSYLCDTSFGRSDFIDDAFKQCRDSIATNSPVAAWSQPGSKAQQRPASVQLCPRFLQHTRKRIYPVFEEISGALDALEDELLNAKIDGKHDVPLLTWACVGDCALFHEMTHIIPPPYDTVDVGPRPYGWFAARNLSDSQGHRNADSYAYFAMGATLLSPTNGNTPMRATSKGGIKRLDKKWPWQETDSAQPSGSNESTTAAESELEPASNKSRRNPPPRYTHGETAVV</sequence>
<evidence type="ECO:0008006" key="5">
    <source>
        <dbReference type="Google" id="ProtNLM"/>
    </source>
</evidence>
<keyword evidence="4" id="KW-1185">Reference proteome</keyword>
<accession>A0AAJ0CMD6</accession>
<dbReference type="EMBL" id="JASWJB010000138">
    <property type="protein sequence ID" value="KAK2595262.1"/>
    <property type="molecule type" value="Genomic_DNA"/>
</dbReference>
<feature type="region of interest" description="Disordered" evidence="1">
    <location>
        <begin position="338"/>
        <end position="406"/>
    </location>
</feature>